<evidence type="ECO:0000256" key="2">
    <source>
        <dbReference type="ARBA" id="ARBA00023157"/>
    </source>
</evidence>
<dbReference type="InParanoid" id="E4X5A9"/>
<evidence type="ECO:0000259" key="6">
    <source>
        <dbReference type="PROSITE" id="PS51034"/>
    </source>
</evidence>
<dbReference type="InterPro" id="IPR018097">
    <property type="entry name" value="EGF_Ca-bd_CS"/>
</dbReference>
<dbReference type="InterPro" id="IPR001507">
    <property type="entry name" value="ZP_dom"/>
</dbReference>
<feature type="compositionally biased region" description="Basic and acidic residues" evidence="4">
    <location>
        <begin position="591"/>
        <end position="605"/>
    </location>
</feature>
<dbReference type="PROSITE" id="PS51034">
    <property type="entry name" value="ZP_2"/>
    <property type="match status" value="1"/>
</dbReference>
<dbReference type="InterPro" id="IPR000742">
    <property type="entry name" value="EGF"/>
</dbReference>
<dbReference type="InterPro" id="IPR055355">
    <property type="entry name" value="ZP-C"/>
</dbReference>
<evidence type="ECO:0000256" key="3">
    <source>
        <dbReference type="PROSITE-ProRule" id="PRU00076"/>
    </source>
</evidence>
<keyword evidence="8" id="KW-1185">Reference proteome</keyword>
<dbReference type="PROSITE" id="PS50026">
    <property type="entry name" value="EGF_3"/>
    <property type="match status" value="1"/>
</dbReference>
<evidence type="ECO:0000313" key="7">
    <source>
        <dbReference type="EMBL" id="CBY18478.1"/>
    </source>
</evidence>
<evidence type="ECO:0000313" key="8">
    <source>
        <dbReference type="Proteomes" id="UP000001307"/>
    </source>
</evidence>
<dbReference type="SUPFAM" id="SSF57196">
    <property type="entry name" value="EGF/Laminin"/>
    <property type="match status" value="1"/>
</dbReference>
<dbReference type="PROSITE" id="PS00010">
    <property type="entry name" value="ASX_HYDROXYL"/>
    <property type="match status" value="1"/>
</dbReference>
<dbReference type="PANTHER" id="PTHR14002:SF54">
    <property type="entry name" value="ZONA PELLUCIDA SPERM-BINDING PROTEIN 2"/>
    <property type="match status" value="1"/>
</dbReference>
<feature type="domain" description="EGF-like" evidence="5">
    <location>
        <begin position="251"/>
        <end position="289"/>
    </location>
</feature>
<organism evidence="7">
    <name type="scientific">Oikopleura dioica</name>
    <name type="common">Tunicate</name>
    <dbReference type="NCBI Taxonomy" id="34765"/>
    <lineage>
        <taxon>Eukaryota</taxon>
        <taxon>Metazoa</taxon>
        <taxon>Chordata</taxon>
        <taxon>Tunicata</taxon>
        <taxon>Appendicularia</taxon>
        <taxon>Copelata</taxon>
        <taxon>Oikopleuridae</taxon>
        <taxon>Oikopleura</taxon>
    </lineage>
</organism>
<keyword evidence="1" id="KW-0732">Signal</keyword>
<evidence type="ECO:0000259" key="5">
    <source>
        <dbReference type="PROSITE" id="PS50026"/>
    </source>
</evidence>
<accession>E4X5A9</accession>
<dbReference type="InterPro" id="IPR042235">
    <property type="entry name" value="ZP-C_dom"/>
</dbReference>
<keyword evidence="3" id="KW-0245">EGF-like domain</keyword>
<protein>
    <recommendedName>
        <fullName evidence="9">ZP domain-containing protein</fullName>
    </recommendedName>
</protein>
<dbReference type="SMART" id="SM00181">
    <property type="entry name" value="EGF"/>
    <property type="match status" value="3"/>
</dbReference>
<dbReference type="SMART" id="SM00179">
    <property type="entry name" value="EGF_CA"/>
    <property type="match status" value="1"/>
</dbReference>
<dbReference type="InterPro" id="IPR001881">
    <property type="entry name" value="EGF-like_Ca-bd_dom"/>
</dbReference>
<reference evidence="7" key="1">
    <citation type="journal article" date="2010" name="Science">
        <title>Plasticity of animal genome architecture unmasked by rapid evolution of a pelagic tunicate.</title>
        <authorList>
            <person name="Denoeud F."/>
            <person name="Henriet S."/>
            <person name="Mungpakdee S."/>
            <person name="Aury J.M."/>
            <person name="Da Silva C."/>
            <person name="Brinkmann H."/>
            <person name="Mikhaleva J."/>
            <person name="Olsen L.C."/>
            <person name="Jubin C."/>
            <person name="Canestro C."/>
            <person name="Bouquet J.M."/>
            <person name="Danks G."/>
            <person name="Poulain J."/>
            <person name="Campsteijn C."/>
            <person name="Adamski M."/>
            <person name="Cross I."/>
            <person name="Yadetie F."/>
            <person name="Muffato M."/>
            <person name="Louis A."/>
            <person name="Butcher S."/>
            <person name="Tsagkogeorga G."/>
            <person name="Konrad A."/>
            <person name="Singh S."/>
            <person name="Jensen M.F."/>
            <person name="Cong E.H."/>
            <person name="Eikeseth-Otteraa H."/>
            <person name="Noel B."/>
            <person name="Anthouard V."/>
            <person name="Porcel B.M."/>
            <person name="Kachouri-Lafond R."/>
            <person name="Nishino A."/>
            <person name="Ugolini M."/>
            <person name="Chourrout P."/>
            <person name="Nishida H."/>
            <person name="Aasland R."/>
            <person name="Huzurbazar S."/>
            <person name="Westhof E."/>
            <person name="Delsuc F."/>
            <person name="Lehrach H."/>
            <person name="Reinhardt R."/>
            <person name="Weissenbach J."/>
            <person name="Roy S.W."/>
            <person name="Artiguenave F."/>
            <person name="Postlethwait J.H."/>
            <person name="Manak J.R."/>
            <person name="Thompson E.M."/>
            <person name="Jaillon O."/>
            <person name="Du Pasquier L."/>
            <person name="Boudinot P."/>
            <person name="Liberles D.A."/>
            <person name="Volff J.N."/>
            <person name="Philippe H."/>
            <person name="Lenhard B."/>
            <person name="Roest Crollius H."/>
            <person name="Wincker P."/>
            <person name="Chourrout D."/>
        </authorList>
    </citation>
    <scope>NUCLEOTIDE SEQUENCE [LARGE SCALE GENOMIC DNA]</scope>
</reference>
<dbReference type="OrthoDB" id="9987373at2759"/>
<sequence>MKLPALGAVLLGTGLEAIKVSEKTCRTIGDCGFLQASCDTHFGCFAYALGQTDENPCYCTCIAGFVEHETPSTFDGVTYNSTCEFETACDRHKETLTGGDCGVHAFCDESTGAAQCHCEDGFVNWSDGSGCVRHNPCLGVTCSTSGSDCFDDSGSPKCICSDNTDAYVLTGGTWSPSVTEFFEVDAADVTCRPSTGCIDVTCGDNQHCVFGRDSDDLPVNYCRCDRGFVSINDTSNQVIYDGTIPDMVCENLDECSSHLFNSCDVGQRCLDSHGTYSCTCDRGYVVDPENSDGCICDGPDHLGDRCVRMPEFTTCELTDAVIFCHPRRISAHFPKCAFEDAAIPNLFLSADDSVTSTSDNPANCQPFVNYDNDTVSFVIDDDLTGCGMAHEDNGTHLIFQNALHSEHSQHIGIIERTTETVVDFGCVFPANLVVSIESGINVISTSVDVVLPEKRGSVTLKMDAYEDELFETPITVDSVLFTPAPFYVRVWLHENSNFAVQLDRCWATAAQAADSSPSFEFITDGCGVSEQIEEDEMEIISNGVNQISIFRINSFTWTDLPDSTIHLHCDIKLCDPSEEDCEPSCGPSARRQRDTYSDDSTEHTHRMSSGPIYVQRHL</sequence>
<feature type="region of interest" description="Disordered" evidence="4">
    <location>
        <begin position="582"/>
        <end position="618"/>
    </location>
</feature>
<dbReference type="InterPro" id="IPR000152">
    <property type="entry name" value="EGF-type_Asp/Asn_hydroxyl_site"/>
</dbReference>
<feature type="domain" description="ZP" evidence="6">
    <location>
        <begin position="323"/>
        <end position="588"/>
    </location>
</feature>
<dbReference type="AlphaFoldDB" id="E4X5A9"/>
<dbReference type="EMBL" id="FN653025">
    <property type="protein sequence ID" value="CBY18478.1"/>
    <property type="molecule type" value="Genomic_DNA"/>
</dbReference>
<dbReference type="Proteomes" id="UP000001307">
    <property type="component" value="Unassembled WGS sequence"/>
</dbReference>
<dbReference type="Gene3D" id="2.60.40.4100">
    <property type="entry name" value="Zona pellucida, ZP-C domain"/>
    <property type="match status" value="1"/>
</dbReference>
<keyword evidence="2" id="KW-1015">Disulfide bond</keyword>
<name>E4X5A9_OIKDI</name>
<evidence type="ECO:0000256" key="4">
    <source>
        <dbReference type="SAM" id="MobiDB-lite"/>
    </source>
</evidence>
<evidence type="ECO:0000256" key="1">
    <source>
        <dbReference type="ARBA" id="ARBA00022729"/>
    </source>
</evidence>
<comment type="caution">
    <text evidence="3">Lacks conserved residue(s) required for the propagation of feature annotation.</text>
</comment>
<dbReference type="Gene3D" id="2.10.25.10">
    <property type="entry name" value="Laminin"/>
    <property type="match status" value="1"/>
</dbReference>
<dbReference type="Pfam" id="PF00100">
    <property type="entry name" value="Zona_pellucida"/>
    <property type="match status" value="1"/>
</dbReference>
<dbReference type="Gene3D" id="2.60.40.3210">
    <property type="entry name" value="Zona pellucida, ZP-N domain"/>
    <property type="match status" value="1"/>
</dbReference>
<gene>
    <name evidence="7" type="ORF">GSOID_T00002341001</name>
</gene>
<dbReference type="PANTHER" id="PTHR14002">
    <property type="entry name" value="ENDOGLIN/TGF-BETA RECEPTOR TYPE III"/>
    <property type="match status" value="1"/>
</dbReference>
<evidence type="ECO:0008006" key="9">
    <source>
        <dbReference type="Google" id="ProtNLM"/>
    </source>
</evidence>
<dbReference type="PROSITE" id="PS01187">
    <property type="entry name" value="EGF_CA"/>
    <property type="match status" value="1"/>
</dbReference>
<proteinExistence type="predicted"/>
<dbReference type="SMART" id="SM00241">
    <property type="entry name" value="ZP"/>
    <property type="match status" value="1"/>
</dbReference>
<dbReference type="GO" id="GO:0005509">
    <property type="term" value="F:calcium ion binding"/>
    <property type="evidence" value="ECO:0007669"/>
    <property type="project" value="InterPro"/>
</dbReference>